<dbReference type="InterPro" id="IPR031127">
    <property type="entry name" value="E3_UB_ligase_RBR"/>
</dbReference>
<protein>
    <recommendedName>
        <fullName evidence="2">RBR-type E3 ubiquitin transferase</fullName>
        <ecNumber evidence="2">2.3.2.31</ecNumber>
    </recommendedName>
</protein>
<evidence type="ECO:0000256" key="7">
    <source>
        <dbReference type="ARBA" id="ARBA00022786"/>
    </source>
</evidence>
<keyword evidence="11" id="KW-1185">Reference proteome</keyword>
<proteinExistence type="predicted"/>
<keyword evidence="3" id="KW-0808">Transferase</keyword>
<evidence type="ECO:0000256" key="8">
    <source>
        <dbReference type="ARBA" id="ARBA00022833"/>
    </source>
</evidence>
<keyword evidence="6" id="KW-0863">Zinc-finger</keyword>
<evidence type="ECO:0000256" key="5">
    <source>
        <dbReference type="ARBA" id="ARBA00022737"/>
    </source>
</evidence>
<dbReference type="GO" id="GO:0061630">
    <property type="term" value="F:ubiquitin protein ligase activity"/>
    <property type="evidence" value="ECO:0007669"/>
    <property type="project" value="UniProtKB-EC"/>
</dbReference>
<dbReference type="PROSITE" id="PS51873">
    <property type="entry name" value="TRIAD"/>
    <property type="match status" value="1"/>
</dbReference>
<evidence type="ECO:0000256" key="2">
    <source>
        <dbReference type="ARBA" id="ARBA00012251"/>
    </source>
</evidence>
<keyword evidence="7" id="KW-0833">Ubl conjugation pathway</keyword>
<dbReference type="InterPro" id="IPR002867">
    <property type="entry name" value="IBR_dom"/>
</dbReference>
<dbReference type="SMART" id="SM00647">
    <property type="entry name" value="IBR"/>
    <property type="match status" value="1"/>
</dbReference>
<dbReference type="GO" id="GO:0008270">
    <property type="term" value="F:zinc ion binding"/>
    <property type="evidence" value="ECO:0007669"/>
    <property type="project" value="UniProtKB-KW"/>
</dbReference>
<reference evidence="10 11" key="1">
    <citation type="submission" date="2015-03" db="EMBL/GenBank/DDBJ databases">
        <title>RNA-seq based gene annotation and comparative genomics of four Zymoseptoria species reveal species-specific pathogenicity related genes and transposable element activity.</title>
        <authorList>
            <person name="Grandaubert J."/>
            <person name="Bhattacharyya A."/>
            <person name="Stukenbrock E.H."/>
        </authorList>
    </citation>
    <scope>NUCLEOTIDE SEQUENCE [LARGE SCALE GENOMIC DNA]</scope>
    <source>
        <strain evidence="10 11">Zb18110</strain>
    </source>
</reference>
<evidence type="ECO:0000313" key="10">
    <source>
        <dbReference type="EMBL" id="KJY02510.1"/>
    </source>
</evidence>
<accession>A0A0F4GYK7</accession>
<dbReference type="EC" id="2.3.2.31" evidence="2"/>
<keyword evidence="5" id="KW-0677">Repeat</keyword>
<keyword evidence="4" id="KW-0479">Metal-binding</keyword>
<gene>
    <name evidence="10" type="ORF">TI39_contig47g00004</name>
</gene>
<evidence type="ECO:0000256" key="1">
    <source>
        <dbReference type="ARBA" id="ARBA00001798"/>
    </source>
</evidence>
<dbReference type="Pfam" id="PF01485">
    <property type="entry name" value="IBR"/>
    <property type="match status" value="1"/>
</dbReference>
<dbReference type="Gene3D" id="1.20.120.1750">
    <property type="match status" value="1"/>
</dbReference>
<dbReference type="OrthoDB" id="1431934at2759"/>
<evidence type="ECO:0000256" key="3">
    <source>
        <dbReference type="ARBA" id="ARBA00022679"/>
    </source>
</evidence>
<feature type="domain" description="RING-type" evidence="9">
    <location>
        <begin position="1"/>
        <end position="207"/>
    </location>
</feature>
<dbReference type="EMBL" id="LAFY01000044">
    <property type="protein sequence ID" value="KJY02510.1"/>
    <property type="molecule type" value="Genomic_DNA"/>
</dbReference>
<evidence type="ECO:0000313" key="11">
    <source>
        <dbReference type="Proteomes" id="UP000033647"/>
    </source>
</evidence>
<dbReference type="PANTHER" id="PTHR11685">
    <property type="entry name" value="RBR FAMILY RING FINGER AND IBR DOMAIN-CONTAINING"/>
    <property type="match status" value="1"/>
</dbReference>
<comment type="caution">
    <text evidence="10">The sequence shown here is derived from an EMBL/GenBank/DDBJ whole genome shotgun (WGS) entry which is preliminary data.</text>
</comment>
<comment type="catalytic activity">
    <reaction evidence="1">
        <text>[E2 ubiquitin-conjugating enzyme]-S-ubiquitinyl-L-cysteine + [acceptor protein]-L-lysine = [E2 ubiquitin-conjugating enzyme]-L-cysteine + [acceptor protein]-N(6)-ubiquitinyl-L-lysine.</text>
        <dbReference type="EC" id="2.3.2.31"/>
    </reaction>
</comment>
<dbReference type="SUPFAM" id="SSF57850">
    <property type="entry name" value="RING/U-box"/>
    <property type="match status" value="2"/>
</dbReference>
<dbReference type="AlphaFoldDB" id="A0A0F4GYK7"/>
<name>A0A0F4GYK7_9PEZI</name>
<organism evidence="10 11">
    <name type="scientific">Zymoseptoria brevis</name>
    <dbReference type="NCBI Taxonomy" id="1047168"/>
    <lineage>
        <taxon>Eukaryota</taxon>
        <taxon>Fungi</taxon>
        <taxon>Dikarya</taxon>
        <taxon>Ascomycota</taxon>
        <taxon>Pezizomycotina</taxon>
        <taxon>Dothideomycetes</taxon>
        <taxon>Dothideomycetidae</taxon>
        <taxon>Mycosphaerellales</taxon>
        <taxon>Mycosphaerellaceae</taxon>
        <taxon>Zymoseptoria</taxon>
    </lineage>
</organism>
<dbReference type="GO" id="GO:0016567">
    <property type="term" value="P:protein ubiquitination"/>
    <property type="evidence" value="ECO:0007669"/>
    <property type="project" value="InterPro"/>
</dbReference>
<evidence type="ECO:0000259" key="9">
    <source>
        <dbReference type="PROSITE" id="PS51873"/>
    </source>
</evidence>
<dbReference type="CDD" id="cd20335">
    <property type="entry name" value="BRcat_RBR"/>
    <property type="match status" value="1"/>
</dbReference>
<sequence>MGSTPSCRACLSCWCQHLHSQLESLDHNKLSCLGCERILSTQEIMDIQARFKRKDRVEPKLQEKATMAFLRSQPDFVSCPSSACKDGASMADGHIFTCRTCRYRYCFDCNVPFHEDEGCQEFQDRIQEDERKTLEIAESLETVSKTTKACPECKTRIERSIGCDHMTCAGTNSAGSASRTRVSSIVLEMEITCTRKTANTGAHNARNARNSENKGSSIMIAATTINVH</sequence>
<evidence type="ECO:0000256" key="6">
    <source>
        <dbReference type="ARBA" id="ARBA00022771"/>
    </source>
</evidence>
<keyword evidence="8" id="KW-0862">Zinc</keyword>
<evidence type="ECO:0000256" key="4">
    <source>
        <dbReference type="ARBA" id="ARBA00022723"/>
    </source>
</evidence>
<dbReference type="Proteomes" id="UP000033647">
    <property type="component" value="Unassembled WGS sequence"/>
</dbReference>
<dbReference type="InterPro" id="IPR044066">
    <property type="entry name" value="TRIAD_supradom"/>
</dbReference>
<dbReference type="STRING" id="1047168.A0A0F4GYK7"/>